<dbReference type="GO" id="GO:0016740">
    <property type="term" value="F:transferase activity"/>
    <property type="evidence" value="ECO:0007669"/>
    <property type="project" value="UniProtKB-KW"/>
</dbReference>
<dbReference type="InterPro" id="IPR006075">
    <property type="entry name" value="Asn/Gln-tRNA_Trfase_suB/E_cat"/>
</dbReference>
<dbReference type="AlphaFoldDB" id="A0A1Q8RXG2"/>
<dbReference type="InterPro" id="IPR014746">
    <property type="entry name" value="Gln_synth/guanido_kin_cat_dom"/>
</dbReference>
<dbReference type="InterPro" id="IPR003789">
    <property type="entry name" value="Asn/Gln_tRNA_amidoTrase-B-like"/>
</dbReference>
<evidence type="ECO:0000256" key="5">
    <source>
        <dbReference type="ARBA" id="ARBA00022917"/>
    </source>
</evidence>
<feature type="domain" description="Aspartyl/Glutamyl-tRNA(Gln) amidotransferase subunit B/E catalytic" evidence="8">
    <location>
        <begin position="106"/>
        <end position="395"/>
    </location>
</feature>
<sequence length="636" mass="70878">MTRIPTRELARYLFNGQLSHPGCLAAARRTHGRLPARSAPVWHLPSRLGGSRATHATLATTETAPKEAPLVPLRKKLKEEKKQLKKEAKTKKHKADNQTVDGWELTVGIEIHAQLNTARKLFSPSATSFNDDPNSHVALFDLAMPGSQPTFQKETLIPALRAACALNCDIQPVSRFDRKHYFWWDQPSGYQITQYYEPFARNGYIELTARDGIAAEDGESVTIGIQQIQMEQDTAKTLAQPNDTHWLDFNRVGMPLIEIITKPELHHPRTAAALVRKLQILLNAVDACVSGMETGGLRADVNVSVRRTGDPNAPLGTRTEIKNLSTIKAVEDAIIAERDRQIKAIEAGETIASETRGWTLGSKETRRLRGKEGEVDYRYMPDPDLGPLVIGEDLVNRIRESVKELPDTELNELVNTYGLTAKDAMSLMSLDNGGRLEYFYNVVEEMGKSLNGGPESELRQYAPLVGNWILHELGRLTTDKADPEAAQRTLEITLGGQCDAVPVKALAEILSFSRRGDITGKVAKELLVAQYLGNLVEFDSIHDAIDTHDLWFKSLTPEEYGELAQRVLEGEEKTLKVFKKGDMGKDYPKGKLMYFIGKMMREGDTERIDPRSAEGWMRQVIFQKTGAHQGLPVPGK</sequence>
<evidence type="ECO:0000256" key="3">
    <source>
        <dbReference type="ARBA" id="ARBA00022741"/>
    </source>
</evidence>
<evidence type="ECO:0000256" key="2">
    <source>
        <dbReference type="ARBA" id="ARBA00022598"/>
    </source>
</evidence>
<keyword evidence="9" id="KW-0808">Transferase</keyword>
<dbReference type="GO" id="GO:0032543">
    <property type="term" value="P:mitochondrial translation"/>
    <property type="evidence" value="ECO:0007669"/>
    <property type="project" value="UniProtKB-UniRule"/>
</dbReference>
<evidence type="ECO:0000259" key="8">
    <source>
        <dbReference type="Pfam" id="PF02934"/>
    </source>
</evidence>
<organism evidence="9 10">
    <name type="scientific">Colletotrichum chlorophyti</name>
    <dbReference type="NCBI Taxonomy" id="708187"/>
    <lineage>
        <taxon>Eukaryota</taxon>
        <taxon>Fungi</taxon>
        <taxon>Dikarya</taxon>
        <taxon>Ascomycota</taxon>
        <taxon>Pezizomycotina</taxon>
        <taxon>Sordariomycetes</taxon>
        <taxon>Hypocreomycetidae</taxon>
        <taxon>Glomerellales</taxon>
        <taxon>Glomerellaceae</taxon>
        <taxon>Colletotrichum</taxon>
    </lineage>
</organism>
<dbReference type="NCBIfam" id="TIGR00133">
    <property type="entry name" value="gatB"/>
    <property type="match status" value="1"/>
</dbReference>
<protein>
    <recommendedName>
        <fullName evidence="7">Glutamyl-tRNA(Gln) amidotransferase subunit B, mitochondrial</fullName>
        <shortName evidence="7">Glu-AdT subunit B</shortName>
        <ecNumber evidence="7">6.3.5.-</ecNumber>
    </recommendedName>
</protein>
<keyword evidence="7" id="KW-0496">Mitochondrion</keyword>
<comment type="subunit">
    <text evidence="7">Subunit of the heterotrimeric GatCAB amidotransferase (AdT) complex, composed of A, B and C subunits.</text>
</comment>
<dbReference type="SUPFAM" id="SSF55931">
    <property type="entry name" value="Glutamine synthetase/guanido kinase"/>
    <property type="match status" value="1"/>
</dbReference>
<keyword evidence="3 7" id="KW-0547">Nucleotide-binding</keyword>
<dbReference type="EC" id="6.3.5.-" evidence="7"/>
<comment type="subcellular location">
    <subcellularLocation>
        <location evidence="7">Mitochondrion</location>
    </subcellularLocation>
</comment>
<evidence type="ECO:0000256" key="6">
    <source>
        <dbReference type="ARBA" id="ARBA00047913"/>
    </source>
</evidence>
<evidence type="ECO:0000313" key="9">
    <source>
        <dbReference type="EMBL" id="OLN90048.1"/>
    </source>
</evidence>
<dbReference type="PANTHER" id="PTHR11659">
    <property type="entry name" value="GLUTAMYL-TRNA GLN AMIDOTRANSFERASE SUBUNIT B MITOCHONDRIAL AND PROKARYOTIC PET112-RELATED"/>
    <property type="match status" value="1"/>
</dbReference>
<dbReference type="OrthoDB" id="1722066at2759"/>
<evidence type="ECO:0000313" key="10">
    <source>
        <dbReference type="Proteomes" id="UP000186583"/>
    </source>
</evidence>
<evidence type="ECO:0000256" key="7">
    <source>
        <dbReference type="HAMAP-Rule" id="MF_03147"/>
    </source>
</evidence>
<comment type="catalytic activity">
    <reaction evidence="6 7">
        <text>L-glutamyl-tRNA(Gln) + L-glutamine + ATP + H2O = L-glutaminyl-tRNA(Gln) + L-glutamate + ADP + phosphate + H(+)</text>
        <dbReference type="Rhea" id="RHEA:17521"/>
        <dbReference type="Rhea" id="RHEA-COMP:9681"/>
        <dbReference type="Rhea" id="RHEA-COMP:9684"/>
        <dbReference type="ChEBI" id="CHEBI:15377"/>
        <dbReference type="ChEBI" id="CHEBI:15378"/>
        <dbReference type="ChEBI" id="CHEBI:29985"/>
        <dbReference type="ChEBI" id="CHEBI:30616"/>
        <dbReference type="ChEBI" id="CHEBI:43474"/>
        <dbReference type="ChEBI" id="CHEBI:58359"/>
        <dbReference type="ChEBI" id="CHEBI:78520"/>
        <dbReference type="ChEBI" id="CHEBI:78521"/>
        <dbReference type="ChEBI" id="CHEBI:456216"/>
    </reaction>
</comment>
<dbReference type="GO" id="GO:0005524">
    <property type="term" value="F:ATP binding"/>
    <property type="evidence" value="ECO:0007669"/>
    <property type="project" value="UniProtKB-KW"/>
</dbReference>
<keyword evidence="2 7" id="KW-0436">Ligase</keyword>
<dbReference type="Pfam" id="PF02934">
    <property type="entry name" value="GatB_N"/>
    <property type="match status" value="1"/>
</dbReference>
<dbReference type="InterPro" id="IPR017959">
    <property type="entry name" value="Asn/Gln-tRNA_amidoTrfase_suB/E"/>
</dbReference>
<comment type="caution">
    <text evidence="9">The sequence shown here is derived from an EMBL/GenBank/DDBJ whole genome shotgun (WGS) entry which is preliminary data.</text>
</comment>
<dbReference type="Proteomes" id="UP000186583">
    <property type="component" value="Unassembled WGS sequence"/>
</dbReference>
<dbReference type="GO" id="GO:0070681">
    <property type="term" value="P:glutaminyl-tRNAGln biosynthesis via transamidation"/>
    <property type="evidence" value="ECO:0007669"/>
    <property type="project" value="UniProtKB-UniRule"/>
</dbReference>
<keyword evidence="10" id="KW-1185">Reference proteome</keyword>
<keyword evidence="5 7" id="KW-0648">Protein biosynthesis</keyword>
<comment type="function">
    <text evidence="7">Allows the formation of correctly charged Gln-tRNA(Gln) through the transamidation of misacylated Glu-tRNA(Gln) in the mitochondria. The reaction takes place in the presence of glutamine and ATP through an activated gamma-phospho-Glu-tRNA(Gln).</text>
</comment>
<dbReference type="GO" id="GO:0050567">
    <property type="term" value="F:glutaminyl-tRNA synthase (glutamine-hydrolyzing) activity"/>
    <property type="evidence" value="ECO:0007669"/>
    <property type="project" value="UniProtKB-UniRule"/>
</dbReference>
<dbReference type="InterPro" id="IPR004413">
    <property type="entry name" value="GatB"/>
</dbReference>
<evidence type="ECO:0000256" key="1">
    <source>
        <dbReference type="ARBA" id="ARBA00005306"/>
    </source>
</evidence>
<reference evidence="9 10" key="1">
    <citation type="submission" date="2016-11" db="EMBL/GenBank/DDBJ databases">
        <title>Draft Genome Assembly of Colletotrichum chlorophyti a pathogen of herbaceous plants.</title>
        <authorList>
            <person name="Gan P."/>
            <person name="Narusaka M."/>
            <person name="Tsushima A."/>
            <person name="Narusaka Y."/>
            <person name="Takano Y."/>
            <person name="Shirasu K."/>
        </authorList>
    </citation>
    <scope>NUCLEOTIDE SEQUENCE [LARGE SCALE GENOMIC DNA]</scope>
    <source>
        <strain evidence="9 10">NTL11</strain>
    </source>
</reference>
<dbReference type="GO" id="GO:0005739">
    <property type="term" value="C:mitochondrion"/>
    <property type="evidence" value="ECO:0007669"/>
    <property type="project" value="UniProtKB-SubCell"/>
</dbReference>
<dbReference type="NCBIfam" id="NF004012">
    <property type="entry name" value="PRK05477.1-2"/>
    <property type="match status" value="1"/>
</dbReference>
<dbReference type="PROSITE" id="PS01234">
    <property type="entry name" value="GATB"/>
    <property type="match status" value="1"/>
</dbReference>
<name>A0A1Q8RXG2_9PEZI</name>
<comment type="similarity">
    <text evidence="1 7">Belongs to the GatB/GatE family. GatB subfamily.</text>
</comment>
<proteinExistence type="inferred from homology"/>
<dbReference type="SUPFAM" id="SSF89095">
    <property type="entry name" value="GatB/YqeY motif"/>
    <property type="match status" value="1"/>
</dbReference>
<dbReference type="STRING" id="708187.A0A1Q8RXG2"/>
<keyword evidence="4 7" id="KW-0067">ATP-binding</keyword>
<gene>
    <name evidence="9" type="ORF">CCHL11_07233</name>
</gene>
<dbReference type="InterPro" id="IPR017958">
    <property type="entry name" value="Gln-tRNA_amidoTrfase_suB_CS"/>
</dbReference>
<dbReference type="HAMAP" id="MF_00121">
    <property type="entry name" value="GatB"/>
    <property type="match status" value="1"/>
</dbReference>
<accession>A0A1Q8RXG2</accession>
<evidence type="ECO:0000256" key="4">
    <source>
        <dbReference type="ARBA" id="ARBA00022840"/>
    </source>
</evidence>
<dbReference type="EMBL" id="MPGH01000067">
    <property type="protein sequence ID" value="OLN90048.1"/>
    <property type="molecule type" value="Genomic_DNA"/>
</dbReference>
<dbReference type="PANTHER" id="PTHR11659:SF0">
    <property type="entry name" value="GLUTAMYL-TRNA(GLN) AMIDOTRANSFERASE SUBUNIT B, MITOCHONDRIAL"/>
    <property type="match status" value="1"/>
</dbReference>
<dbReference type="GO" id="GO:0030956">
    <property type="term" value="C:glutamyl-tRNA(Gln) amidotransferase complex"/>
    <property type="evidence" value="ECO:0007669"/>
    <property type="project" value="UniProtKB-UniRule"/>
</dbReference>